<keyword evidence="1" id="KW-0805">Transcription regulation</keyword>
<protein>
    <submittedName>
        <fullName evidence="5">Winged helix-turn-helix domain-containing protein</fullName>
    </submittedName>
</protein>
<evidence type="ECO:0000256" key="2">
    <source>
        <dbReference type="ARBA" id="ARBA00023125"/>
    </source>
</evidence>
<gene>
    <name evidence="5" type="ORF">ACFP1Z_05420</name>
</gene>
<dbReference type="PANTHER" id="PTHR44846">
    <property type="entry name" value="MANNOSYL-D-GLYCERATE TRANSPORT/METABOLISM SYSTEM REPRESSOR MNGR-RELATED"/>
    <property type="match status" value="1"/>
</dbReference>
<keyword evidence="3" id="KW-0804">Transcription</keyword>
<organism evidence="5 6">
    <name type="scientific">Streptomyces gamaensis</name>
    <dbReference type="NCBI Taxonomy" id="1763542"/>
    <lineage>
        <taxon>Bacteria</taxon>
        <taxon>Bacillati</taxon>
        <taxon>Actinomycetota</taxon>
        <taxon>Actinomycetes</taxon>
        <taxon>Kitasatosporales</taxon>
        <taxon>Streptomycetaceae</taxon>
        <taxon>Streptomyces</taxon>
    </lineage>
</organism>
<accession>A0ABW0YW07</accession>
<dbReference type="Pfam" id="PF00392">
    <property type="entry name" value="GntR"/>
    <property type="match status" value="1"/>
</dbReference>
<dbReference type="PROSITE" id="PS50949">
    <property type="entry name" value="HTH_GNTR"/>
    <property type="match status" value="1"/>
</dbReference>
<feature type="domain" description="HTH gntR-type" evidence="4">
    <location>
        <begin position="1"/>
        <end position="48"/>
    </location>
</feature>
<dbReference type="InterPro" id="IPR036388">
    <property type="entry name" value="WH-like_DNA-bd_sf"/>
</dbReference>
<dbReference type="CDD" id="cd07377">
    <property type="entry name" value="WHTH_GntR"/>
    <property type="match status" value="1"/>
</dbReference>
<dbReference type="InterPro" id="IPR050679">
    <property type="entry name" value="Bact_HTH_transcr_reg"/>
</dbReference>
<evidence type="ECO:0000313" key="5">
    <source>
        <dbReference type="EMBL" id="MFC5719618.1"/>
    </source>
</evidence>
<dbReference type="InterPro" id="IPR000524">
    <property type="entry name" value="Tscrpt_reg_HTH_GntR"/>
</dbReference>
<keyword evidence="2" id="KW-0238">DNA-binding</keyword>
<evidence type="ECO:0000313" key="6">
    <source>
        <dbReference type="Proteomes" id="UP001596083"/>
    </source>
</evidence>
<feature type="non-terminal residue" evidence="5">
    <location>
        <position position="79"/>
    </location>
</feature>
<dbReference type="SUPFAM" id="SSF46785">
    <property type="entry name" value="Winged helix' DNA-binding domain"/>
    <property type="match status" value="1"/>
</dbReference>
<evidence type="ECO:0000259" key="4">
    <source>
        <dbReference type="PROSITE" id="PS50949"/>
    </source>
</evidence>
<proteinExistence type="predicted"/>
<dbReference type="PRINTS" id="PR00035">
    <property type="entry name" value="HTHGNTR"/>
</dbReference>
<reference evidence="6" key="1">
    <citation type="journal article" date="2019" name="Int. J. Syst. Evol. Microbiol.">
        <title>The Global Catalogue of Microorganisms (GCM) 10K type strain sequencing project: providing services to taxonomists for standard genome sequencing and annotation.</title>
        <authorList>
            <consortium name="The Broad Institute Genomics Platform"/>
            <consortium name="The Broad Institute Genome Sequencing Center for Infectious Disease"/>
            <person name="Wu L."/>
            <person name="Ma J."/>
        </authorList>
    </citation>
    <scope>NUCLEOTIDE SEQUENCE [LARGE SCALE GENOMIC DNA]</scope>
    <source>
        <strain evidence="6">CGMCC 4.7304</strain>
    </source>
</reference>
<keyword evidence="6" id="KW-1185">Reference proteome</keyword>
<dbReference type="InterPro" id="IPR036390">
    <property type="entry name" value="WH_DNA-bd_sf"/>
</dbReference>
<sequence>MGDRLPAETDLARHYRVSMPTMRAALALLEAEGIVEKHHGRGNFIRRPDERIRYDNQRLFSPHPAPAEAELHVHVSVHR</sequence>
<evidence type="ECO:0000256" key="1">
    <source>
        <dbReference type="ARBA" id="ARBA00023015"/>
    </source>
</evidence>
<dbReference type="Proteomes" id="UP001596083">
    <property type="component" value="Unassembled WGS sequence"/>
</dbReference>
<dbReference type="RefSeq" id="WP_390314727.1">
    <property type="nucleotide sequence ID" value="NZ_JBHSPB010000003.1"/>
</dbReference>
<evidence type="ECO:0000256" key="3">
    <source>
        <dbReference type="ARBA" id="ARBA00023163"/>
    </source>
</evidence>
<dbReference type="PANTHER" id="PTHR44846:SF17">
    <property type="entry name" value="GNTR-FAMILY TRANSCRIPTIONAL REGULATOR"/>
    <property type="match status" value="1"/>
</dbReference>
<name>A0ABW0YW07_9ACTN</name>
<comment type="caution">
    <text evidence="5">The sequence shown here is derived from an EMBL/GenBank/DDBJ whole genome shotgun (WGS) entry which is preliminary data.</text>
</comment>
<dbReference type="Gene3D" id="1.10.10.10">
    <property type="entry name" value="Winged helix-like DNA-binding domain superfamily/Winged helix DNA-binding domain"/>
    <property type="match status" value="1"/>
</dbReference>
<dbReference type="EMBL" id="JBHSPB010000003">
    <property type="protein sequence ID" value="MFC5719618.1"/>
    <property type="molecule type" value="Genomic_DNA"/>
</dbReference>